<keyword evidence="1" id="KW-0472">Membrane</keyword>
<accession>A0A5M8B210</accession>
<dbReference type="InterPro" id="IPR018729">
    <property type="entry name" value="DUF2269_transmembrane"/>
</dbReference>
<comment type="caution">
    <text evidence="2">The sequence shown here is derived from an EMBL/GenBank/DDBJ whole genome shotgun (WGS) entry which is preliminary data.</text>
</comment>
<dbReference type="Pfam" id="PF10027">
    <property type="entry name" value="DUF2269"/>
    <property type="match status" value="1"/>
</dbReference>
<dbReference type="AlphaFoldDB" id="A0A5M8B210"/>
<evidence type="ECO:0000313" key="2">
    <source>
        <dbReference type="EMBL" id="KAA6129279.1"/>
    </source>
</evidence>
<dbReference type="RefSeq" id="WP_149316250.1">
    <property type="nucleotide sequence ID" value="NZ_CP080294.1"/>
</dbReference>
<evidence type="ECO:0000313" key="3">
    <source>
        <dbReference type="Proteomes" id="UP000324324"/>
    </source>
</evidence>
<dbReference type="Proteomes" id="UP000324324">
    <property type="component" value="Unassembled WGS sequence"/>
</dbReference>
<reference evidence="2 3" key="1">
    <citation type="submission" date="2019-09" db="EMBL/GenBank/DDBJ databases">
        <title>Isolation of a novel species in the genus Cupriavidus from patients with sepsis using whole genome sequencing.</title>
        <authorList>
            <person name="Kweon O.J."/>
            <person name="Lee M.-K."/>
        </authorList>
    </citation>
    <scope>NUCLEOTIDE SEQUENCE [LARGE SCALE GENOMIC DNA]</scope>
    <source>
        <strain evidence="2 3">MKL-01</strain>
    </source>
</reference>
<proteinExistence type="predicted"/>
<evidence type="ECO:0000256" key="1">
    <source>
        <dbReference type="SAM" id="Phobius"/>
    </source>
</evidence>
<feature type="transmembrane region" description="Helical" evidence="1">
    <location>
        <begin position="7"/>
        <end position="29"/>
    </location>
</feature>
<protein>
    <submittedName>
        <fullName evidence="2">DUF2269 domain-containing protein</fullName>
    </submittedName>
</protein>
<feature type="transmembrane region" description="Helical" evidence="1">
    <location>
        <begin position="130"/>
        <end position="150"/>
    </location>
</feature>
<keyword evidence="1" id="KW-0812">Transmembrane</keyword>
<organism evidence="2 3">
    <name type="scientific">Cupriavidus cauae</name>
    <dbReference type="NCBI Taxonomy" id="2608999"/>
    <lineage>
        <taxon>Bacteria</taxon>
        <taxon>Pseudomonadati</taxon>
        <taxon>Pseudomonadota</taxon>
        <taxon>Betaproteobacteria</taxon>
        <taxon>Burkholderiales</taxon>
        <taxon>Burkholderiaceae</taxon>
        <taxon>Cupriavidus</taxon>
    </lineage>
</organism>
<dbReference type="EMBL" id="VWRN01000019">
    <property type="protein sequence ID" value="KAA6129279.1"/>
    <property type="molecule type" value="Genomic_DNA"/>
</dbReference>
<sequence>MDYMIVKWIHVVGSTLLFGTGVGSAFYLLAATLTRDSRAVAVTSRHVVIADWLFTASTAILQPVTGYMLMRIANFSWELAWLRVSILLYVVAIACWLPVVWLQMRMRTVSAAAAGAQAPLPPAYWRYFRWWFALGVPALFSFLAIFYLMIAKPATLF</sequence>
<name>A0A5M8B210_9BURK</name>
<keyword evidence="3" id="KW-1185">Reference proteome</keyword>
<feature type="transmembrane region" description="Helical" evidence="1">
    <location>
        <begin position="49"/>
        <end position="69"/>
    </location>
</feature>
<feature type="transmembrane region" description="Helical" evidence="1">
    <location>
        <begin position="81"/>
        <end position="101"/>
    </location>
</feature>
<gene>
    <name evidence="2" type="ORF">F1599_05935</name>
</gene>
<keyword evidence="1" id="KW-1133">Transmembrane helix</keyword>